<dbReference type="InterPro" id="IPR023213">
    <property type="entry name" value="CAT-like_dom_sf"/>
</dbReference>
<dbReference type="Gene3D" id="3.30.559.10">
    <property type="entry name" value="Chloramphenicol acetyltransferase-like domain"/>
    <property type="match status" value="1"/>
</dbReference>
<sequence length="207" mass="24011">MRYLDIENWNRKKHFEHFSKLQDPYFAVVADVDVTKAFQYAKEKKISFFALYLHACIKAINAVENLKYRIEGDKVVIHDVIHASATIPREDTTFGFSFIHYSEDFEEFNNNLEKEKERIVNSTDLFPPVNTEDCIYCSALPWIQFSSHKEPVSGFKESVPKLAFAKFSEKEGRLMMPVSIAVNHALADGYHVGEFFKHYQSELDKIG</sequence>
<dbReference type="EMBL" id="JBHULH010000001">
    <property type="protein sequence ID" value="MFD2565749.1"/>
    <property type="molecule type" value="Genomic_DNA"/>
</dbReference>
<dbReference type="RefSeq" id="WP_379664475.1">
    <property type="nucleotide sequence ID" value="NZ_JBHULH010000001.1"/>
</dbReference>
<dbReference type="SUPFAM" id="SSF52777">
    <property type="entry name" value="CoA-dependent acyltransferases"/>
    <property type="match status" value="1"/>
</dbReference>
<dbReference type="PANTHER" id="PTHR38474:SF1">
    <property type="entry name" value="SLR0299 PROTEIN"/>
    <property type="match status" value="1"/>
</dbReference>
<accession>A0ABW5LMI8</accession>
<reference evidence="2" key="1">
    <citation type="journal article" date="2019" name="Int. J. Syst. Evol. Microbiol.">
        <title>The Global Catalogue of Microorganisms (GCM) 10K type strain sequencing project: providing services to taxonomists for standard genome sequencing and annotation.</title>
        <authorList>
            <consortium name="The Broad Institute Genomics Platform"/>
            <consortium name="The Broad Institute Genome Sequencing Center for Infectious Disease"/>
            <person name="Wu L."/>
            <person name="Ma J."/>
        </authorList>
    </citation>
    <scope>NUCLEOTIDE SEQUENCE [LARGE SCALE GENOMIC DNA]</scope>
    <source>
        <strain evidence="2">KCTC 52127</strain>
    </source>
</reference>
<name>A0ABW5LMI8_9FLAO</name>
<dbReference type="InterPro" id="IPR001707">
    <property type="entry name" value="Cmp_AcTrfase"/>
</dbReference>
<organism evidence="1 2">
    <name type="scientific">Pseudotenacibaculum haliotis</name>
    <dbReference type="NCBI Taxonomy" id="1862138"/>
    <lineage>
        <taxon>Bacteria</taxon>
        <taxon>Pseudomonadati</taxon>
        <taxon>Bacteroidota</taxon>
        <taxon>Flavobacteriia</taxon>
        <taxon>Flavobacteriales</taxon>
        <taxon>Flavobacteriaceae</taxon>
        <taxon>Pseudotenacibaculum</taxon>
    </lineage>
</organism>
<dbReference type="Pfam" id="PF00302">
    <property type="entry name" value="CAT"/>
    <property type="match status" value="1"/>
</dbReference>
<dbReference type="Proteomes" id="UP001597508">
    <property type="component" value="Unassembled WGS sequence"/>
</dbReference>
<comment type="caution">
    <text evidence="1">The sequence shown here is derived from an EMBL/GenBank/DDBJ whole genome shotgun (WGS) entry which is preliminary data.</text>
</comment>
<evidence type="ECO:0000313" key="2">
    <source>
        <dbReference type="Proteomes" id="UP001597508"/>
    </source>
</evidence>
<gene>
    <name evidence="1" type="ORF">ACFSRZ_00115</name>
</gene>
<proteinExistence type="predicted"/>
<keyword evidence="2" id="KW-1185">Reference proteome</keyword>
<dbReference type="PIRSF" id="PIRSF000440">
    <property type="entry name" value="CAT"/>
    <property type="match status" value="1"/>
</dbReference>
<dbReference type="PANTHER" id="PTHR38474">
    <property type="entry name" value="SLR0299 PROTEIN"/>
    <property type="match status" value="1"/>
</dbReference>
<protein>
    <submittedName>
        <fullName evidence="1">CatA-like O-acetyltransferase</fullName>
    </submittedName>
</protein>
<dbReference type="SMART" id="SM01059">
    <property type="entry name" value="CAT"/>
    <property type="match status" value="1"/>
</dbReference>
<evidence type="ECO:0000313" key="1">
    <source>
        <dbReference type="EMBL" id="MFD2565749.1"/>
    </source>
</evidence>